<evidence type="ECO:0000313" key="2">
    <source>
        <dbReference type="Proteomes" id="UP000011592"/>
    </source>
</evidence>
<name>L9ZH65_9EURY</name>
<accession>L9ZH65</accession>
<sequence length="145" mass="15617">MAADSGISKRDDRFDAHIYDLDLGDDMPDFEAVECTPAAHAGRPAFVFAIGPHDEDVRKTKVCTECGLRMDETAFHDVTAVTLEAVGGVRDRVHNYPGETDLEKVPLADVLELAGIDADAVDVTHTGVTGDELMIQTTDAEGDDE</sequence>
<reference evidence="1 2" key="1">
    <citation type="journal article" date="2014" name="PLoS Genet.">
        <title>Phylogenetically driven sequencing of extremely halophilic archaea reveals strategies for static and dynamic osmo-response.</title>
        <authorList>
            <person name="Becker E.A."/>
            <person name="Seitzer P.M."/>
            <person name="Tritt A."/>
            <person name="Larsen D."/>
            <person name="Krusor M."/>
            <person name="Yao A.I."/>
            <person name="Wu D."/>
            <person name="Madern D."/>
            <person name="Eisen J.A."/>
            <person name="Darling A.E."/>
            <person name="Facciotti M.T."/>
        </authorList>
    </citation>
    <scope>NUCLEOTIDE SEQUENCE [LARGE SCALE GENOMIC DNA]</scope>
    <source>
        <strain evidence="1 2">JCM 14663</strain>
    </source>
</reference>
<dbReference type="EMBL" id="AOIJ01000006">
    <property type="protein sequence ID" value="ELY85406.1"/>
    <property type="molecule type" value="Genomic_DNA"/>
</dbReference>
<dbReference type="AlphaFoldDB" id="L9ZH65"/>
<protein>
    <submittedName>
        <fullName evidence="1">Uncharacterized protein</fullName>
    </submittedName>
</protein>
<dbReference type="PATRIC" id="fig|1230459.4.peg.29"/>
<dbReference type="Proteomes" id="UP000011592">
    <property type="component" value="Unassembled WGS sequence"/>
</dbReference>
<gene>
    <name evidence="1" type="ORF">C486_00155</name>
</gene>
<proteinExistence type="predicted"/>
<organism evidence="1 2">
    <name type="scientific">Natrinema gari JCM 14663</name>
    <dbReference type="NCBI Taxonomy" id="1230459"/>
    <lineage>
        <taxon>Archaea</taxon>
        <taxon>Methanobacteriati</taxon>
        <taxon>Methanobacteriota</taxon>
        <taxon>Stenosarchaea group</taxon>
        <taxon>Halobacteria</taxon>
        <taxon>Halobacteriales</taxon>
        <taxon>Natrialbaceae</taxon>
        <taxon>Natrinema</taxon>
    </lineage>
</organism>
<comment type="caution">
    <text evidence="1">The sequence shown here is derived from an EMBL/GenBank/DDBJ whole genome shotgun (WGS) entry which is preliminary data.</text>
</comment>
<evidence type="ECO:0000313" key="1">
    <source>
        <dbReference type="EMBL" id="ELY85406.1"/>
    </source>
</evidence>
<keyword evidence="2" id="KW-1185">Reference proteome</keyword>
<dbReference type="RefSeq" id="WP_008451554.1">
    <property type="nucleotide sequence ID" value="NZ_AOIJ01000006.1"/>
</dbReference>